<proteinExistence type="predicted"/>
<gene>
    <name evidence="1" type="ORF">BLA17378_01141</name>
</gene>
<keyword evidence="2" id="KW-1185">Reference proteome</keyword>
<organism evidence="1 2">
    <name type="scientific">Burkholderia aenigmatica</name>
    <dbReference type="NCBI Taxonomy" id="2015348"/>
    <lineage>
        <taxon>Bacteria</taxon>
        <taxon>Pseudomonadati</taxon>
        <taxon>Pseudomonadota</taxon>
        <taxon>Betaproteobacteria</taxon>
        <taxon>Burkholderiales</taxon>
        <taxon>Burkholderiaceae</taxon>
        <taxon>Burkholderia</taxon>
        <taxon>Burkholderia cepacia complex</taxon>
    </lineage>
</organism>
<accession>A0ABY6XPQ8</accession>
<reference evidence="1 2" key="1">
    <citation type="submission" date="2019-09" db="EMBL/GenBank/DDBJ databases">
        <authorList>
            <person name="Depoorter E."/>
        </authorList>
    </citation>
    <scope>NUCLEOTIDE SEQUENCE [LARGE SCALE GENOMIC DNA]</scope>
    <source>
        <strain evidence="1 2">R-17378</strain>
    </source>
</reference>
<evidence type="ECO:0000313" key="2">
    <source>
        <dbReference type="Proteomes" id="UP000494120"/>
    </source>
</evidence>
<name>A0ABY6XPQ8_9BURK</name>
<sequence length="155" mass="16985">MNAPLPADGRVAPAQGDFPFLGVWALEPGRSVYAFGMPPLDGTYTVALDDDGWLDITSRWRTAAGRTREIHFAGKLGGGRFPYSSTGAADELGFEFEPPGLLRSSAFKNNEKVHWAERRLDGSGVWMTISVFGRFSDGRVYQNQDVYRRVVGGAP</sequence>
<dbReference type="RefSeq" id="WP_174956225.1">
    <property type="nucleotide sequence ID" value="NZ_CABVQG010000003.1"/>
</dbReference>
<evidence type="ECO:0008006" key="3">
    <source>
        <dbReference type="Google" id="ProtNLM"/>
    </source>
</evidence>
<dbReference type="Proteomes" id="UP000494120">
    <property type="component" value="Unassembled WGS sequence"/>
</dbReference>
<dbReference type="EMBL" id="CABVQG010000003">
    <property type="protein sequence ID" value="VWC53169.1"/>
    <property type="molecule type" value="Genomic_DNA"/>
</dbReference>
<evidence type="ECO:0000313" key="1">
    <source>
        <dbReference type="EMBL" id="VWC53169.1"/>
    </source>
</evidence>
<protein>
    <recommendedName>
        <fullName evidence="3">DUF1579 domain-containing protein</fullName>
    </recommendedName>
</protein>
<comment type="caution">
    <text evidence="1">The sequence shown here is derived from an EMBL/GenBank/DDBJ whole genome shotgun (WGS) entry which is preliminary data.</text>
</comment>